<dbReference type="SUPFAM" id="SSF48264">
    <property type="entry name" value="Cytochrome P450"/>
    <property type="match status" value="1"/>
</dbReference>
<keyword evidence="4 9" id="KW-0479">Metal-binding</keyword>
<evidence type="ECO:0000256" key="4">
    <source>
        <dbReference type="ARBA" id="ARBA00022723"/>
    </source>
</evidence>
<feature type="transmembrane region" description="Helical" evidence="11">
    <location>
        <begin position="19"/>
        <end position="38"/>
    </location>
</feature>
<dbReference type="GeneID" id="106761763"/>
<evidence type="ECO:0000256" key="10">
    <source>
        <dbReference type="RuleBase" id="RU000461"/>
    </source>
</evidence>
<dbReference type="GO" id="GO:0004497">
    <property type="term" value="F:monooxygenase activity"/>
    <property type="evidence" value="ECO:0007669"/>
    <property type="project" value="UniProtKB-KW"/>
</dbReference>
<dbReference type="GO" id="GO:0020037">
    <property type="term" value="F:heme binding"/>
    <property type="evidence" value="ECO:0007669"/>
    <property type="project" value="InterPro"/>
</dbReference>
<evidence type="ECO:0000256" key="2">
    <source>
        <dbReference type="ARBA" id="ARBA00010617"/>
    </source>
</evidence>
<comment type="similarity">
    <text evidence="2 10">Belongs to the cytochrome P450 family.</text>
</comment>
<dbReference type="GO" id="GO:0016705">
    <property type="term" value="F:oxidoreductase activity, acting on paired donors, with incorporation or reduction of molecular oxygen"/>
    <property type="evidence" value="ECO:0007669"/>
    <property type="project" value="InterPro"/>
</dbReference>
<keyword evidence="8 11" id="KW-0472">Membrane</keyword>
<dbReference type="InterPro" id="IPR002401">
    <property type="entry name" value="Cyt_P450_E_grp-I"/>
</dbReference>
<dbReference type="Proteomes" id="UP000087766">
    <property type="component" value="Chromosome 5"/>
</dbReference>
<keyword evidence="3 9" id="KW-0349">Heme</keyword>
<keyword evidence="11" id="KW-1133">Transmembrane helix</keyword>
<feature type="binding site" description="axial binding residue" evidence="9">
    <location>
        <position position="450"/>
    </location>
    <ligand>
        <name>heme</name>
        <dbReference type="ChEBI" id="CHEBI:30413"/>
    </ligand>
    <ligandPart>
        <name>Fe</name>
        <dbReference type="ChEBI" id="CHEBI:18248"/>
    </ligandPart>
</feature>
<evidence type="ECO:0000313" key="13">
    <source>
        <dbReference type="RefSeq" id="XP_014500819.2"/>
    </source>
</evidence>
<name>A0A1S3U494_VIGRR</name>
<keyword evidence="7 10" id="KW-0503">Monooxygenase</keyword>
<dbReference type="RefSeq" id="XP_014500819.2">
    <property type="nucleotide sequence ID" value="XM_014645333.2"/>
</dbReference>
<evidence type="ECO:0000256" key="1">
    <source>
        <dbReference type="ARBA" id="ARBA00004370"/>
    </source>
</evidence>
<dbReference type="InterPro" id="IPR050651">
    <property type="entry name" value="Plant_Cytochrome_P450_Monoox"/>
</dbReference>
<dbReference type="Gene3D" id="1.10.630.10">
    <property type="entry name" value="Cytochrome P450"/>
    <property type="match status" value="1"/>
</dbReference>
<dbReference type="GO" id="GO:0016020">
    <property type="term" value="C:membrane"/>
    <property type="evidence" value="ECO:0007669"/>
    <property type="project" value="UniProtKB-SubCell"/>
</dbReference>
<accession>A0A1S3U494</accession>
<evidence type="ECO:0000256" key="9">
    <source>
        <dbReference type="PIRSR" id="PIRSR602401-1"/>
    </source>
</evidence>
<evidence type="ECO:0000256" key="5">
    <source>
        <dbReference type="ARBA" id="ARBA00023002"/>
    </source>
</evidence>
<comment type="cofactor">
    <cofactor evidence="9">
        <name>heme</name>
        <dbReference type="ChEBI" id="CHEBI:30413"/>
    </cofactor>
</comment>
<keyword evidence="11" id="KW-0812">Transmembrane</keyword>
<organism evidence="12 13">
    <name type="scientific">Vigna radiata var. radiata</name>
    <name type="common">Mung bean</name>
    <name type="synonym">Phaseolus aureus</name>
    <dbReference type="NCBI Taxonomy" id="3916"/>
    <lineage>
        <taxon>Eukaryota</taxon>
        <taxon>Viridiplantae</taxon>
        <taxon>Streptophyta</taxon>
        <taxon>Embryophyta</taxon>
        <taxon>Tracheophyta</taxon>
        <taxon>Spermatophyta</taxon>
        <taxon>Magnoliopsida</taxon>
        <taxon>eudicotyledons</taxon>
        <taxon>Gunneridae</taxon>
        <taxon>Pentapetalae</taxon>
        <taxon>rosids</taxon>
        <taxon>fabids</taxon>
        <taxon>Fabales</taxon>
        <taxon>Fabaceae</taxon>
        <taxon>Papilionoideae</taxon>
        <taxon>50 kb inversion clade</taxon>
        <taxon>NPAAA clade</taxon>
        <taxon>indigoferoid/millettioid clade</taxon>
        <taxon>Phaseoleae</taxon>
        <taxon>Vigna</taxon>
    </lineage>
</organism>
<evidence type="ECO:0000256" key="7">
    <source>
        <dbReference type="ARBA" id="ARBA00023033"/>
    </source>
</evidence>
<evidence type="ECO:0000256" key="11">
    <source>
        <dbReference type="SAM" id="Phobius"/>
    </source>
</evidence>
<evidence type="ECO:0000313" key="12">
    <source>
        <dbReference type="Proteomes" id="UP000087766"/>
    </source>
</evidence>
<protein>
    <submittedName>
        <fullName evidence="13">Isoflavone 2'-hydroxylase-like</fullName>
    </submittedName>
</protein>
<dbReference type="Pfam" id="PF00067">
    <property type="entry name" value="p450"/>
    <property type="match status" value="1"/>
</dbReference>
<dbReference type="PRINTS" id="PR00385">
    <property type="entry name" value="P450"/>
</dbReference>
<evidence type="ECO:0000256" key="6">
    <source>
        <dbReference type="ARBA" id="ARBA00023004"/>
    </source>
</evidence>
<dbReference type="OrthoDB" id="1055148at2759"/>
<reference evidence="13" key="2">
    <citation type="submission" date="2025-08" db="UniProtKB">
        <authorList>
            <consortium name="RefSeq"/>
        </authorList>
    </citation>
    <scope>IDENTIFICATION</scope>
    <source>
        <tissue evidence="13">Leaf</tissue>
    </source>
</reference>
<dbReference type="STRING" id="3916.A0A1S3U494"/>
<proteinExistence type="inferred from homology"/>
<reference evidence="12" key="1">
    <citation type="journal article" date="2014" name="Nat. Commun.">
        <title>Genome sequence of mungbean and insights into evolution within Vigna species.</title>
        <authorList>
            <person name="Kang Y.J."/>
            <person name="Kim S.K."/>
            <person name="Kim M.Y."/>
            <person name="Lestari P."/>
            <person name="Kim K.H."/>
            <person name="Ha B.K."/>
            <person name="Jun T.H."/>
            <person name="Hwang W.J."/>
            <person name="Lee T."/>
            <person name="Lee J."/>
            <person name="Shim S."/>
            <person name="Yoon M.Y."/>
            <person name="Jang Y.E."/>
            <person name="Han K.S."/>
            <person name="Taeprayoon P."/>
            <person name="Yoon N."/>
            <person name="Somta P."/>
            <person name="Tanya P."/>
            <person name="Kim K.S."/>
            <person name="Gwag J.G."/>
            <person name="Moon J.K."/>
            <person name="Lee Y.H."/>
            <person name="Park B.S."/>
            <person name="Bombarely A."/>
            <person name="Doyle J.J."/>
            <person name="Jackson S.A."/>
            <person name="Schafleitner R."/>
            <person name="Srinives P."/>
            <person name="Varshney R.K."/>
            <person name="Lee S.H."/>
        </authorList>
    </citation>
    <scope>NUCLEOTIDE SEQUENCE [LARGE SCALE GENOMIC DNA]</scope>
    <source>
        <strain evidence="12">cv. VC1973A</strain>
    </source>
</reference>
<dbReference type="GO" id="GO:0005506">
    <property type="term" value="F:iron ion binding"/>
    <property type="evidence" value="ECO:0007669"/>
    <property type="project" value="InterPro"/>
</dbReference>
<evidence type="ECO:0000256" key="8">
    <source>
        <dbReference type="ARBA" id="ARBA00023136"/>
    </source>
</evidence>
<dbReference type="PANTHER" id="PTHR47947">
    <property type="entry name" value="CYTOCHROME P450 82C3-RELATED"/>
    <property type="match status" value="1"/>
</dbReference>
<dbReference type="PANTHER" id="PTHR47947:SF24">
    <property type="entry name" value="ISOFLAVONE 2'-HYDROXYLASE-LIKE"/>
    <property type="match status" value="1"/>
</dbReference>
<dbReference type="InterPro" id="IPR017972">
    <property type="entry name" value="Cyt_P450_CS"/>
</dbReference>
<evidence type="ECO:0000256" key="3">
    <source>
        <dbReference type="ARBA" id="ARBA00022617"/>
    </source>
</evidence>
<dbReference type="InterPro" id="IPR036396">
    <property type="entry name" value="Cyt_P450_sf"/>
</dbReference>
<dbReference type="PRINTS" id="PR00463">
    <property type="entry name" value="EP450I"/>
</dbReference>
<keyword evidence="5 10" id="KW-0560">Oxidoreductase</keyword>
<sequence>MTICNLHSLKQQSMETLPLLPYFLFFLLSLIITFNLFFQRSNHKNLPPGPPPLPIIGNLNLLERPLHRFLQRMSQTHGHVFSLWFGSRLAVIVSSPSAFQECFTKNDVALANRPRSLSGKHIFYNHTTVGSCSYGDHWRNLRRIIALDVLSTQRIHSFAGIRKDETERLLRTLAKASRMEYAQVELGSMFHDMTYNNVMRMISGKRYYGNEIQVKDLEEAKEFRETVEEMLKLAGVSHKADYLPFLRWFDFQNLEKKLKSINKRFDTFLDALLHEQRNKKERENTMMDHLLYLQESQPEYYTDQIIKGLVLAMLFAGTDSSAVTLEWSLSNLLNQPEVLKKARDELDSKVGKERLVNESDLPNLPYLRKIILETLRLYPHAPLAIPHVSSEDITIEEFNVPRNTIIIANIWAMQRDPVLWDEATCFKPERFDEEGLEKKLVSFGMGRRACPGETLAMQNVGLTLGLLIQCFDWKRVNEDQIDMREADRFTSSRLTPLKAMCKTRSLIHNLNFK</sequence>
<keyword evidence="12" id="KW-1185">Reference proteome</keyword>
<dbReference type="FunFam" id="1.10.630.10:FF:000023">
    <property type="entry name" value="Cytochrome P450 family protein"/>
    <property type="match status" value="1"/>
</dbReference>
<dbReference type="InterPro" id="IPR001128">
    <property type="entry name" value="Cyt_P450"/>
</dbReference>
<gene>
    <name evidence="13" type="primary">LOC106761763</name>
</gene>
<dbReference type="CDD" id="cd20653">
    <property type="entry name" value="CYP81"/>
    <property type="match status" value="1"/>
</dbReference>
<dbReference type="KEGG" id="vra:106761763"/>
<dbReference type="PROSITE" id="PS00086">
    <property type="entry name" value="CYTOCHROME_P450"/>
    <property type="match status" value="1"/>
</dbReference>
<comment type="subcellular location">
    <subcellularLocation>
        <location evidence="1">Membrane</location>
    </subcellularLocation>
</comment>
<keyword evidence="6 9" id="KW-0408">Iron</keyword>
<dbReference type="AlphaFoldDB" id="A0A1S3U494"/>